<dbReference type="Proteomes" id="UP001501265">
    <property type="component" value="Unassembled WGS sequence"/>
</dbReference>
<dbReference type="RefSeq" id="WP_345622448.1">
    <property type="nucleotide sequence ID" value="NZ_BAABIG010000054.1"/>
</dbReference>
<gene>
    <name evidence="1" type="ORF">GCM10023220_50500</name>
</gene>
<comment type="caution">
    <text evidence="1">The sequence shown here is derived from an EMBL/GenBank/DDBJ whole genome shotgun (WGS) entry which is preliminary data.</text>
</comment>
<evidence type="ECO:0000313" key="1">
    <source>
        <dbReference type="EMBL" id="GAA4812995.1"/>
    </source>
</evidence>
<dbReference type="SUPFAM" id="SSF48613">
    <property type="entry name" value="Heme oxygenase-like"/>
    <property type="match status" value="1"/>
</dbReference>
<evidence type="ECO:0000313" key="2">
    <source>
        <dbReference type="Proteomes" id="UP001501265"/>
    </source>
</evidence>
<dbReference type="EMBL" id="BAABIG010000054">
    <property type="protein sequence ID" value="GAA4812995.1"/>
    <property type="molecule type" value="Genomic_DNA"/>
</dbReference>
<proteinExistence type="predicted"/>
<accession>A0ABP9CNB0</accession>
<organism evidence="1 2">
    <name type="scientific">Streptomyces ziwulingensis</name>
    <dbReference type="NCBI Taxonomy" id="1045501"/>
    <lineage>
        <taxon>Bacteria</taxon>
        <taxon>Bacillati</taxon>
        <taxon>Actinomycetota</taxon>
        <taxon>Actinomycetes</taxon>
        <taxon>Kitasatosporales</taxon>
        <taxon>Streptomycetaceae</taxon>
        <taxon>Streptomyces</taxon>
    </lineage>
</organism>
<sequence>MHVTEFVESVGVNIPRHVSANEFLSLAREGMIEKKHLRTYALSDFHSQEAQCAAYGLLISRYPQEVPVGFFSFAVQRVAVARRRLVAQLAPALDLSLDDLRKTPPPEPVRRFTEFVSWAALHAGPGEAALLVRTDVALWSHSCSVLVDFLSEAQYAPEAAVEYFGAHQESPGEIADGALEVIESGRSLGEPAEWIARSARRAEPVRRSWWRAVATGG</sequence>
<dbReference type="Gene3D" id="1.20.910.10">
    <property type="entry name" value="Heme oxygenase-like"/>
    <property type="match status" value="1"/>
</dbReference>
<keyword evidence="2" id="KW-1185">Reference proteome</keyword>
<dbReference type="InterPro" id="IPR016084">
    <property type="entry name" value="Haem_Oase-like_multi-hlx"/>
</dbReference>
<protein>
    <submittedName>
        <fullName evidence="1">Uncharacterized protein</fullName>
    </submittedName>
</protein>
<name>A0ABP9CNB0_9ACTN</name>
<reference evidence="2" key="1">
    <citation type="journal article" date="2019" name="Int. J. Syst. Evol. Microbiol.">
        <title>The Global Catalogue of Microorganisms (GCM) 10K type strain sequencing project: providing services to taxonomists for standard genome sequencing and annotation.</title>
        <authorList>
            <consortium name="The Broad Institute Genomics Platform"/>
            <consortium name="The Broad Institute Genome Sequencing Center for Infectious Disease"/>
            <person name="Wu L."/>
            <person name="Ma J."/>
        </authorList>
    </citation>
    <scope>NUCLEOTIDE SEQUENCE [LARGE SCALE GENOMIC DNA]</scope>
    <source>
        <strain evidence="2">JCM 18081</strain>
    </source>
</reference>